<comment type="similarity">
    <text evidence="1 5">Belongs to the SEC15 family.</text>
</comment>
<dbReference type="OrthoDB" id="10267033at2759"/>
<sequence>MAPRGRQPQISLEAQLQQLTLFSDLDSDYENIEQLGPIIKSLDEARQQDAFLRYLENFVQEKDKEIEKICNDNHIEFVQALDKLLKVRSGTVSLKHRIDELNEDVQAGGHSLSARKRQLLETQRTVNNVDEAIEVVEISLQVLNIANGIDGLIEKKKYYSALRSLDDLENIHLRGVMAFEWARHMLESIPSMRESIRQAVTREMKEWLFEAREKQRIVGNLALEAMDTRVKRWKAKSQKDPILAIAKVNSAIEMVVNEKIDYNFVENEHITIDFKPLYQSIHIYDVMDLRDQLQSSYQEDRRAQANLLLSQGLSFNPLNPTFPALLEEVVGFFLVEYHVLQTSPPGWRAEQEVDDLWDNMCERVVDIVSVGLRNCKDTNVYVSTKSAIMTFIHTLESYNFTVSKLNALLLTLFERYAQLLRDRFSVDFQQAVKETEHQPMVVNNADELRKVLNVCWLQPGVADHLRKQPFPLTLPFSQTYPLCCMDIRHLVDEYYTFSDGFSQHHRDIDDILKQSLDELLIQQVSTSIRSSLEKTSNLSQIAQIVVNAEHFKLACTELEGLLIALRAPSRGGKLRLDASPHFNTSLELAQKRIDTATAVKLGQFLDLEEHNMVPTRSRTECADYLPEMLAWLTTMMESVLALLPPDTKQVAYKNAFKYIAEHLTKTCLLSDRETKINEAGLRNLEIDAEFLQQHASKFGGKEDFGKVFYELKQTISLVLKDGAYDYAHSPTLRAQKYAAVQPSRLLIVLDKLAKYHASVPTSQEQDVAAKIYREKDAVNRMIRRV</sequence>
<dbReference type="RefSeq" id="XP_013241852.1">
    <property type="nucleotide sequence ID" value="XM_013386398.1"/>
</dbReference>
<name>A0A066VK11_TILAU</name>
<dbReference type="Gene3D" id="1.10.357.30">
    <property type="entry name" value="Exocyst complex subunit Sec15 C-terminal domain, N-terminal subdomain"/>
    <property type="match status" value="1"/>
</dbReference>
<dbReference type="STRING" id="1037660.A0A066VK11"/>
<dbReference type="GO" id="GO:0006893">
    <property type="term" value="P:Golgi to plasma membrane transport"/>
    <property type="evidence" value="ECO:0007669"/>
    <property type="project" value="TreeGrafter"/>
</dbReference>
<dbReference type="PANTHER" id="PTHR12702">
    <property type="entry name" value="SEC15"/>
    <property type="match status" value="1"/>
</dbReference>
<evidence type="ECO:0000256" key="1">
    <source>
        <dbReference type="ARBA" id="ARBA00007944"/>
    </source>
</evidence>
<dbReference type="GO" id="GO:0090522">
    <property type="term" value="P:vesicle tethering involved in exocytosis"/>
    <property type="evidence" value="ECO:0007669"/>
    <property type="project" value="UniProtKB-UniRule"/>
</dbReference>
<dbReference type="GeneID" id="25261822"/>
<dbReference type="FunCoup" id="A0A066VK11">
    <property type="interactions" value="273"/>
</dbReference>
<dbReference type="OMA" id="FPFHSEQ"/>
<comment type="caution">
    <text evidence="8">The sequence shown here is derived from an EMBL/GenBank/DDBJ whole genome shotgun (WGS) entry which is preliminary data.</text>
</comment>
<keyword evidence="9" id="KW-1185">Reference proteome</keyword>
<dbReference type="Pfam" id="PF04091">
    <property type="entry name" value="Sec15_C"/>
    <property type="match status" value="1"/>
</dbReference>
<comment type="function">
    <text evidence="5">Component of the exocyst complex involved in the docking of exocytic vesicles with fusion sites on the plasma membrane.</text>
</comment>
<gene>
    <name evidence="8" type="ORF">K437DRAFT_170864</name>
</gene>
<dbReference type="InterPro" id="IPR007225">
    <property type="entry name" value="EXOC6/Sec15"/>
</dbReference>
<keyword evidence="4" id="KW-0175">Coiled coil</keyword>
<dbReference type="Gene3D" id="1.20.58.670">
    <property type="entry name" value="Dsl1p vesicle tethering complex, Tip20p subunit, domain D"/>
    <property type="match status" value="1"/>
</dbReference>
<evidence type="ECO:0000313" key="8">
    <source>
        <dbReference type="EMBL" id="KDN41796.1"/>
    </source>
</evidence>
<evidence type="ECO:0000256" key="3">
    <source>
        <dbReference type="ARBA" id="ARBA00022483"/>
    </source>
</evidence>
<dbReference type="GO" id="GO:0006886">
    <property type="term" value="P:intracellular protein transport"/>
    <property type="evidence" value="ECO:0007669"/>
    <property type="project" value="InterPro"/>
</dbReference>
<dbReference type="PANTHER" id="PTHR12702:SF0">
    <property type="entry name" value="EXOCYST COMPLEX COMPONENT 6"/>
    <property type="match status" value="1"/>
</dbReference>
<dbReference type="InterPro" id="IPR042044">
    <property type="entry name" value="EXOC6PINT-1/Sec15/Tip20_C_dom2"/>
</dbReference>
<dbReference type="Pfam" id="PF20651">
    <property type="entry name" value="EXOC6_Sec15_N"/>
    <property type="match status" value="1"/>
</dbReference>
<evidence type="ECO:0000259" key="6">
    <source>
        <dbReference type="Pfam" id="PF04091"/>
    </source>
</evidence>
<protein>
    <recommendedName>
        <fullName evidence="5">Exocyst complex component SEC15</fullName>
    </recommendedName>
</protein>
<dbReference type="InterPro" id="IPR048359">
    <property type="entry name" value="EXOC6_Sec15_N"/>
</dbReference>
<evidence type="ECO:0000313" key="9">
    <source>
        <dbReference type="Proteomes" id="UP000027361"/>
    </source>
</evidence>
<evidence type="ECO:0000256" key="2">
    <source>
        <dbReference type="ARBA" id="ARBA00022448"/>
    </source>
</evidence>
<dbReference type="Proteomes" id="UP000027361">
    <property type="component" value="Unassembled WGS sequence"/>
</dbReference>
<evidence type="ECO:0000259" key="7">
    <source>
        <dbReference type="Pfam" id="PF20651"/>
    </source>
</evidence>
<dbReference type="EMBL" id="JMSN01000076">
    <property type="protein sequence ID" value="KDN41796.1"/>
    <property type="molecule type" value="Genomic_DNA"/>
</dbReference>
<dbReference type="InterPro" id="IPR042045">
    <property type="entry name" value="EXOC6/Sec15_C_dom1"/>
</dbReference>
<dbReference type="AlphaFoldDB" id="A0A066VK11"/>
<dbReference type="HOGENOM" id="CLU_009437_2_0_1"/>
<reference evidence="8 9" key="1">
    <citation type="submission" date="2014-05" db="EMBL/GenBank/DDBJ databases">
        <title>Draft genome sequence of a rare smut relative, Tilletiaria anomala UBC 951.</title>
        <authorList>
            <consortium name="DOE Joint Genome Institute"/>
            <person name="Toome M."/>
            <person name="Kuo A."/>
            <person name="Henrissat B."/>
            <person name="Lipzen A."/>
            <person name="Tritt A."/>
            <person name="Yoshinaga Y."/>
            <person name="Zane M."/>
            <person name="Barry K."/>
            <person name="Grigoriev I.V."/>
            <person name="Spatafora J.W."/>
            <person name="Aimea M.C."/>
        </authorList>
    </citation>
    <scope>NUCLEOTIDE SEQUENCE [LARGE SCALE GENOMIC DNA]</scope>
    <source>
        <strain evidence="8 9">UBC 951</strain>
    </source>
</reference>
<dbReference type="InParanoid" id="A0A066VK11"/>
<feature type="domain" description="Exocyst complex subunit EXOC6/Sec15 C-terminal" evidence="6">
    <location>
        <begin position="404"/>
        <end position="751"/>
    </location>
</feature>
<evidence type="ECO:0000256" key="4">
    <source>
        <dbReference type="ARBA" id="ARBA00023054"/>
    </source>
</evidence>
<dbReference type="GO" id="GO:0000145">
    <property type="term" value="C:exocyst"/>
    <property type="evidence" value="ECO:0007669"/>
    <property type="project" value="UniProtKB-UniRule"/>
</dbReference>
<feature type="domain" description="Exocyst complex component EXOC6/Sec15 N-terminal" evidence="7">
    <location>
        <begin position="55"/>
        <end position="222"/>
    </location>
</feature>
<keyword evidence="2 5" id="KW-0813">Transport</keyword>
<evidence type="ECO:0000256" key="5">
    <source>
        <dbReference type="PIRNR" id="PIRNR025007"/>
    </source>
</evidence>
<proteinExistence type="inferred from homology"/>
<keyword evidence="3 5" id="KW-0268">Exocytosis</keyword>
<dbReference type="InterPro" id="IPR046361">
    <property type="entry name" value="EXOC6/Sec15_C"/>
</dbReference>
<dbReference type="PIRSF" id="PIRSF025007">
    <property type="entry name" value="Sec15"/>
    <property type="match status" value="1"/>
</dbReference>
<organism evidence="8 9">
    <name type="scientific">Tilletiaria anomala (strain ATCC 24038 / CBS 436.72 / UBC 951)</name>
    <dbReference type="NCBI Taxonomy" id="1037660"/>
    <lineage>
        <taxon>Eukaryota</taxon>
        <taxon>Fungi</taxon>
        <taxon>Dikarya</taxon>
        <taxon>Basidiomycota</taxon>
        <taxon>Ustilaginomycotina</taxon>
        <taxon>Exobasidiomycetes</taxon>
        <taxon>Georgefischeriales</taxon>
        <taxon>Tilletiariaceae</taxon>
        <taxon>Tilletiaria</taxon>
    </lineage>
</organism>
<dbReference type="FunFam" id="1.10.357.30:FF:000004">
    <property type="entry name" value="Exocyst complex component SEC15"/>
    <property type="match status" value="1"/>
</dbReference>
<dbReference type="GO" id="GO:0016020">
    <property type="term" value="C:membrane"/>
    <property type="evidence" value="ECO:0007669"/>
    <property type="project" value="TreeGrafter"/>
</dbReference>
<accession>A0A066VK11</accession>